<gene>
    <name evidence="1" type="ORF">VHEMI05281</name>
</gene>
<proteinExistence type="predicted"/>
<name>A0A0A1TGL9_9HYPO</name>
<reference evidence="1 2" key="1">
    <citation type="journal article" date="2015" name="Genome Announc.">
        <title>Draft Genome Sequence and Gene Annotation of the Entomopathogenic Fungus Verticillium hemipterigenum.</title>
        <authorList>
            <person name="Horn F."/>
            <person name="Habel A."/>
            <person name="Scharf D.H."/>
            <person name="Dworschak J."/>
            <person name="Brakhage A.A."/>
            <person name="Guthke R."/>
            <person name="Hertweck C."/>
            <person name="Linde J."/>
        </authorList>
    </citation>
    <scope>NUCLEOTIDE SEQUENCE [LARGE SCALE GENOMIC DNA]</scope>
</reference>
<dbReference type="HOGENOM" id="CLU_746361_0_0_1"/>
<evidence type="ECO:0000313" key="2">
    <source>
        <dbReference type="Proteomes" id="UP000039046"/>
    </source>
</evidence>
<evidence type="ECO:0000313" key="1">
    <source>
        <dbReference type="EMBL" id="CEJ89438.1"/>
    </source>
</evidence>
<accession>A0A0A1TGL9</accession>
<keyword evidence="2" id="KW-1185">Reference proteome</keyword>
<dbReference type="AlphaFoldDB" id="A0A0A1TGL9"/>
<organism evidence="1 2">
    <name type="scientific">[Torrubiella] hemipterigena</name>
    <dbReference type="NCBI Taxonomy" id="1531966"/>
    <lineage>
        <taxon>Eukaryota</taxon>
        <taxon>Fungi</taxon>
        <taxon>Dikarya</taxon>
        <taxon>Ascomycota</taxon>
        <taxon>Pezizomycotina</taxon>
        <taxon>Sordariomycetes</taxon>
        <taxon>Hypocreomycetidae</taxon>
        <taxon>Hypocreales</taxon>
        <taxon>Clavicipitaceae</taxon>
        <taxon>Clavicipitaceae incertae sedis</taxon>
        <taxon>'Torrubiella' clade</taxon>
    </lineage>
</organism>
<protein>
    <recommendedName>
        <fullName evidence="3">F-box domain-containing protein</fullName>
    </recommendedName>
</protein>
<dbReference type="EMBL" id="CDHN01000002">
    <property type="protein sequence ID" value="CEJ89438.1"/>
    <property type="molecule type" value="Genomic_DNA"/>
</dbReference>
<evidence type="ECO:0008006" key="3">
    <source>
        <dbReference type="Google" id="ProtNLM"/>
    </source>
</evidence>
<sequence length="359" mass="40994">MTDSQEESHHNYDNFTLISSKRCEALVGIYRLGHARAPLDYRSNVFTKLVSISEITKPKGYWWKWPMKKRRGVKQCRSSPLEALPSELLELVLCQLTSFGDIMSLGSTSSTFARLIFPRYAPSSLSPGSWANQPVTAFFCDPRKRHQRTSSSLSFSGLPTAKTICNAYSLRSSEWDISIYDTSEREGDSRYLICKHPSGFDSDANSPSLPRRSQTAPLERALYRLCVPDFQTSWGIDWVLRNQSRRRYVRLKLTQHWKQDPIPKVVVDGKVGAPLDMVLILCTHSGIPESHGPVGKWCNDSFDIVPNTKSQRQHLKAYEWEDVTDDILTTGPGLEGLPIPKGYMQVWTRQTFFQKHRLF</sequence>
<dbReference type="Proteomes" id="UP000039046">
    <property type="component" value="Unassembled WGS sequence"/>
</dbReference>